<accession>A0ABD5EPJ1</accession>
<sequence length="66" mass="7034">MKRLLEIAGLVALAQGALGLLHEVTGWETGVVHRLGFLDGKEVYANVTLLVLAFALFAAAGSRKTR</sequence>
<dbReference type="RefSeq" id="WP_093836044.1">
    <property type="nucleotide sequence ID" value="NZ_JAVRES010000006.1"/>
</dbReference>
<evidence type="ECO:0000256" key="1">
    <source>
        <dbReference type="SAM" id="Phobius"/>
    </source>
</evidence>
<dbReference type="EMBL" id="JAVRES010000006">
    <property type="protein sequence ID" value="MDT0436182.1"/>
    <property type="molecule type" value="Genomic_DNA"/>
</dbReference>
<comment type="caution">
    <text evidence="2">The sequence shown here is derived from an EMBL/GenBank/DDBJ whole genome shotgun (WGS) entry which is preliminary data.</text>
</comment>
<evidence type="ECO:0008006" key="4">
    <source>
        <dbReference type="Google" id="ProtNLM"/>
    </source>
</evidence>
<organism evidence="2 3">
    <name type="scientific">Streptomyces doudnae</name>
    <dbReference type="NCBI Taxonomy" id="3075536"/>
    <lineage>
        <taxon>Bacteria</taxon>
        <taxon>Bacillati</taxon>
        <taxon>Actinomycetota</taxon>
        <taxon>Actinomycetes</taxon>
        <taxon>Kitasatosporales</taxon>
        <taxon>Streptomycetaceae</taxon>
        <taxon>Streptomyces</taxon>
    </lineage>
</organism>
<proteinExistence type="predicted"/>
<evidence type="ECO:0000313" key="2">
    <source>
        <dbReference type="EMBL" id="MDT0436182.1"/>
    </source>
</evidence>
<name>A0ABD5EPJ1_9ACTN</name>
<keyword evidence="3" id="KW-1185">Reference proteome</keyword>
<evidence type="ECO:0000313" key="3">
    <source>
        <dbReference type="Proteomes" id="UP001183535"/>
    </source>
</evidence>
<protein>
    <recommendedName>
        <fullName evidence="4">DUF378 domain-containing protein</fullName>
    </recommendedName>
</protein>
<keyword evidence="1" id="KW-0472">Membrane</keyword>
<keyword evidence="1" id="KW-0812">Transmembrane</keyword>
<feature type="transmembrane region" description="Helical" evidence="1">
    <location>
        <begin position="43"/>
        <end position="61"/>
    </location>
</feature>
<dbReference type="AlphaFoldDB" id="A0ABD5EPJ1"/>
<gene>
    <name evidence="2" type="ORF">RM877_15975</name>
</gene>
<keyword evidence="1" id="KW-1133">Transmembrane helix</keyword>
<reference evidence="3" key="1">
    <citation type="submission" date="2023-07" db="EMBL/GenBank/DDBJ databases">
        <title>30 novel species of actinomycetes from the DSMZ collection.</title>
        <authorList>
            <person name="Nouioui I."/>
        </authorList>
    </citation>
    <scope>NUCLEOTIDE SEQUENCE [LARGE SCALE GENOMIC DNA]</scope>
    <source>
        <strain evidence="3">DSM 41981</strain>
    </source>
</reference>
<dbReference type="Proteomes" id="UP001183535">
    <property type="component" value="Unassembled WGS sequence"/>
</dbReference>